<dbReference type="InterPro" id="IPR001270">
    <property type="entry name" value="ClpA/B"/>
</dbReference>
<dbReference type="Gene3D" id="3.40.50.300">
    <property type="entry name" value="P-loop containing nucleotide triphosphate hydrolases"/>
    <property type="match status" value="1"/>
</dbReference>
<dbReference type="PANTHER" id="PTHR11638">
    <property type="entry name" value="ATP-DEPENDENT CLP PROTEASE"/>
    <property type="match status" value="1"/>
</dbReference>
<dbReference type="InterPro" id="IPR028299">
    <property type="entry name" value="ClpA/B_CS2"/>
</dbReference>
<reference evidence="6" key="1">
    <citation type="journal article" date="2010" name="ISME J.">
        <title>Metagenome of the Mediterranean deep chlorophyll maximum studied by direct and fosmid library 454 pyrosequencing.</title>
        <authorList>
            <person name="Ghai R."/>
            <person name="Martin-Cuadrado A.B."/>
            <person name="Molto A.G."/>
            <person name="Heredia I.G."/>
            <person name="Cabrera R."/>
            <person name="Martin J."/>
            <person name="Verdu M."/>
            <person name="Deschamps P."/>
            <person name="Moreira D."/>
            <person name="Lopez-Garcia P."/>
            <person name="Mira A."/>
            <person name="Rodriguez-Valera F."/>
        </authorList>
    </citation>
    <scope>NUCLEOTIDE SEQUENCE</scope>
</reference>
<feature type="domain" description="AAA+ ATPase" evidence="4">
    <location>
        <begin position="127"/>
        <end position="263"/>
    </location>
</feature>
<dbReference type="PROSITE" id="PS00871">
    <property type="entry name" value="CLPAB_2"/>
    <property type="match status" value="1"/>
</dbReference>
<dbReference type="InterPro" id="IPR003593">
    <property type="entry name" value="AAA+_ATPase"/>
</dbReference>
<dbReference type="InterPro" id="IPR003959">
    <property type="entry name" value="ATPase_AAA_core"/>
</dbReference>
<dbReference type="SMART" id="SM00382">
    <property type="entry name" value="AAA"/>
    <property type="match status" value="1"/>
</dbReference>
<keyword evidence="2" id="KW-0067">ATP-binding</keyword>
<dbReference type="AlphaFoldDB" id="D6PE54"/>
<evidence type="ECO:0000256" key="1">
    <source>
        <dbReference type="ARBA" id="ARBA00022741"/>
    </source>
</evidence>
<dbReference type="InterPro" id="IPR050130">
    <property type="entry name" value="ClpA_ClpB"/>
</dbReference>
<name>D6PE54_9BACT</name>
<accession>D6PE54</accession>
<dbReference type="Pfam" id="PF10431">
    <property type="entry name" value="ClpB_D2-small"/>
    <property type="match status" value="1"/>
</dbReference>
<dbReference type="EMBL" id="GU943009">
    <property type="protein sequence ID" value="ADD94005.1"/>
    <property type="molecule type" value="Genomic_DNA"/>
</dbReference>
<organism evidence="6">
    <name type="scientific">uncultured marine bacterium MedDCM-OCT-S11-C310</name>
    <dbReference type="NCBI Taxonomy" id="743080"/>
    <lineage>
        <taxon>Bacteria</taxon>
        <taxon>environmental samples</taxon>
    </lineage>
</organism>
<dbReference type="InterPro" id="IPR027417">
    <property type="entry name" value="P-loop_NTPase"/>
</dbReference>
<evidence type="ECO:0000313" key="6">
    <source>
        <dbReference type="EMBL" id="ADD94005.1"/>
    </source>
</evidence>
<dbReference type="Pfam" id="PF17871">
    <property type="entry name" value="AAA_lid_9"/>
    <property type="match status" value="1"/>
</dbReference>
<dbReference type="Pfam" id="PF07724">
    <property type="entry name" value="AAA_2"/>
    <property type="match status" value="1"/>
</dbReference>
<sequence>MKSKYEEHHEITYTNQSLRTAAELAHKYVNERFLPDKAIDVIDEAGASVRLLPKGKRQKTIRPKDIEAVVAKIARVPPRSVSGSDKDKLSQLDRDLKLLIYGQDKAVESVVSAIKLSRAGLGSPRRPVGSFLFSGPTGVGKTELARQLAACMGVEMLRFDMSEYMEKHTVSRLIGAPPGYVGFDQGGLLTDAVIKNPHAVLLLDEIEKAHPDLFNVLLQVMDNATLTDNNGRKADFRNVVLIMTTNAGAFEMETGSIGFGKSSSTADAKGAIERTFTPEFRNRLDAWVPFTHLEKTTIGMIVDKMVAELEDQLSEKRVVLDLSDCARDWLGERGYDRKFGARPMNRLIDREIRRKLADQILFGDLQNGGSVEIKANGDELELIFHPRQKAAASSKKEPEPVDH</sequence>
<evidence type="ECO:0000259" key="5">
    <source>
        <dbReference type="SMART" id="SM01086"/>
    </source>
</evidence>
<dbReference type="PRINTS" id="PR00300">
    <property type="entry name" value="CLPPROTEASEA"/>
</dbReference>
<proteinExistence type="predicted"/>
<dbReference type="PANTHER" id="PTHR11638:SF111">
    <property type="entry name" value="ATP-DEPENDENT CLP PROTEASE ATP-BINDING SUBUNIT CLPA"/>
    <property type="match status" value="1"/>
</dbReference>
<dbReference type="GO" id="GO:0005524">
    <property type="term" value="F:ATP binding"/>
    <property type="evidence" value="ECO:0007669"/>
    <property type="project" value="UniProtKB-KW"/>
</dbReference>
<evidence type="ECO:0000256" key="2">
    <source>
        <dbReference type="ARBA" id="ARBA00022840"/>
    </source>
</evidence>
<dbReference type="GO" id="GO:0005737">
    <property type="term" value="C:cytoplasm"/>
    <property type="evidence" value="ECO:0007669"/>
    <property type="project" value="TreeGrafter"/>
</dbReference>
<evidence type="ECO:0008006" key="7">
    <source>
        <dbReference type="Google" id="ProtNLM"/>
    </source>
</evidence>
<dbReference type="CDD" id="cd19499">
    <property type="entry name" value="RecA-like_ClpB_Hsp104-like"/>
    <property type="match status" value="1"/>
</dbReference>
<evidence type="ECO:0000259" key="4">
    <source>
        <dbReference type="SMART" id="SM00382"/>
    </source>
</evidence>
<feature type="domain" description="Clp ATPase C-terminal" evidence="5">
    <location>
        <begin position="293"/>
        <end position="382"/>
    </location>
</feature>
<dbReference type="SMART" id="SM01086">
    <property type="entry name" value="ClpB_D2-small"/>
    <property type="match status" value="1"/>
</dbReference>
<dbReference type="Gene3D" id="1.10.8.60">
    <property type="match status" value="2"/>
</dbReference>
<keyword evidence="1" id="KW-0547">Nucleotide-binding</keyword>
<evidence type="ECO:0000256" key="3">
    <source>
        <dbReference type="ARBA" id="ARBA00023186"/>
    </source>
</evidence>
<dbReference type="GO" id="GO:0016887">
    <property type="term" value="F:ATP hydrolysis activity"/>
    <property type="evidence" value="ECO:0007669"/>
    <property type="project" value="InterPro"/>
</dbReference>
<dbReference type="SUPFAM" id="SSF52540">
    <property type="entry name" value="P-loop containing nucleoside triphosphate hydrolases"/>
    <property type="match status" value="2"/>
</dbReference>
<dbReference type="GO" id="GO:0034605">
    <property type="term" value="P:cellular response to heat"/>
    <property type="evidence" value="ECO:0007669"/>
    <property type="project" value="TreeGrafter"/>
</dbReference>
<protein>
    <recommendedName>
        <fullName evidence="7">ATP-dependent Clp protease ATP-binding subunit ClpA</fullName>
    </recommendedName>
</protein>
<dbReference type="InterPro" id="IPR041546">
    <property type="entry name" value="ClpA/ClpB_AAA_lid"/>
</dbReference>
<dbReference type="InterPro" id="IPR019489">
    <property type="entry name" value="Clp_ATPase_C"/>
</dbReference>
<keyword evidence="3" id="KW-0143">Chaperone</keyword>